<dbReference type="AlphaFoldDB" id="D3PTD1"/>
<feature type="region of interest" description="Disordered" evidence="1">
    <location>
        <begin position="44"/>
        <end position="89"/>
    </location>
</feature>
<proteinExistence type="predicted"/>
<dbReference type="KEGG" id="mre:K649_12765"/>
<evidence type="ECO:0000256" key="1">
    <source>
        <dbReference type="SAM" id="MobiDB-lite"/>
    </source>
</evidence>
<dbReference type="EMBL" id="CP005385">
    <property type="protein sequence ID" value="AGK05839.1"/>
    <property type="molecule type" value="Genomic_DNA"/>
</dbReference>
<reference evidence="2 4" key="1">
    <citation type="journal article" date="2010" name="Stand. Genomic Sci.">
        <title>Complete genome sequence of Meiothermus ruber type strain (21).</title>
        <authorList>
            <person name="Tindall B.J."/>
            <person name="Sikorski J."/>
            <person name="Lucas S."/>
            <person name="Goltsman E."/>
            <person name="Copeland A."/>
            <person name="Glavina Del Rio T."/>
            <person name="Nolan M."/>
            <person name="Tice H."/>
            <person name="Cheng J.F."/>
            <person name="Han C."/>
            <person name="Pitluck S."/>
            <person name="Liolios K."/>
            <person name="Ivanova N."/>
            <person name="Mavromatis K."/>
            <person name="Ovchinnikova G."/>
            <person name="Pati A."/>
            <person name="Fahnrich R."/>
            <person name="Goodwin L."/>
            <person name="Chen A."/>
            <person name="Palaniappan K."/>
            <person name="Land M."/>
            <person name="Hauser L."/>
            <person name="Chang Y.J."/>
            <person name="Jeffries C.D."/>
            <person name="Rohde M."/>
            <person name="Goker M."/>
            <person name="Woyke T."/>
            <person name="Bristow J."/>
            <person name="Eisen J.A."/>
            <person name="Markowitz V."/>
            <person name="Hugenholtz P."/>
            <person name="Kyrpides N.C."/>
            <person name="Klenk H.P."/>
            <person name="Lapidus A."/>
        </authorList>
    </citation>
    <scope>NUCLEOTIDE SEQUENCE [LARGE SCALE GENOMIC DNA]</scope>
    <source>
        <strain evidence="4">ATCC 35948 / DSM 1279 / VKM B-1258 / 21</strain>
        <strain evidence="2">DSM 1279</strain>
    </source>
</reference>
<organism evidence="3 5">
    <name type="scientific">Meiothermus ruber (strain ATCC 35948 / DSM 1279 / VKM B-1258 / 21)</name>
    <name type="common">Thermus ruber</name>
    <dbReference type="NCBI Taxonomy" id="504728"/>
    <lineage>
        <taxon>Bacteria</taxon>
        <taxon>Thermotogati</taxon>
        <taxon>Deinococcota</taxon>
        <taxon>Deinococci</taxon>
        <taxon>Thermales</taxon>
        <taxon>Thermaceae</taxon>
        <taxon>Meiothermus</taxon>
    </lineage>
</organism>
<keyword evidence="4" id="KW-1185">Reference proteome</keyword>
<dbReference type="KEGG" id="mrb:Mrub_1958"/>
<reference evidence="3" key="2">
    <citation type="submission" date="2013-04" db="EMBL/GenBank/DDBJ databases">
        <title>Non-Hybrid, Finished Microbial Genome Assemblies from Long-Read SMRT Sequencing Data.</title>
        <authorList>
            <person name="Klammer A."/>
            <person name="Drake J."/>
            <person name="Heiner C."/>
            <person name="Clum A."/>
            <person name="Copeland A."/>
            <person name="Huddleston J."/>
            <person name="Eichler E."/>
            <person name="Turner S.W."/>
        </authorList>
    </citation>
    <scope>NUCLEOTIDE SEQUENCE</scope>
    <source>
        <strain evidence="3">DSM 1279</strain>
    </source>
</reference>
<protein>
    <recommendedName>
        <fullName evidence="6">Phage virion morphogenesis protein</fullName>
    </recommendedName>
</protein>
<evidence type="ECO:0000313" key="4">
    <source>
        <dbReference type="Proteomes" id="UP000006655"/>
    </source>
</evidence>
<dbReference type="RefSeq" id="WP_013014213.1">
    <property type="nucleotide sequence ID" value="NC_013946.1"/>
</dbReference>
<dbReference type="Proteomes" id="UP000013026">
    <property type="component" value="Chromosome"/>
</dbReference>
<dbReference type="PATRIC" id="fig|504728.9.peg.2627"/>
<dbReference type="InterPro" id="IPR006522">
    <property type="entry name" value="Phage_virion_morphogenesis"/>
</dbReference>
<name>D3PTD1_MEIRD</name>
<accession>D3PTD1</accession>
<dbReference type="STRING" id="504728.K649_12765"/>
<dbReference type="Pfam" id="PF05069">
    <property type="entry name" value="Phage_tail_S"/>
    <property type="match status" value="1"/>
</dbReference>
<sequence length="167" mass="18960">MALTGAFRKLDRLIRFTDRLRQPQFAEGLAKNLGQAALNQIDESFAGQKDPWDRPWKPSARAEATGGQTLRKTARLQRSMTSKSALQTEPEGFEVGTNVVYAATHQYGATITPQQKKALRFKMGQRWVQAQKVQIPARPFIPEPELSPRWERAFEEAAEAYFQQEVP</sequence>
<dbReference type="OrthoDB" id="2081253at2"/>
<dbReference type="eggNOG" id="COG5005">
    <property type="taxonomic scope" value="Bacteria"/>
</dbReference>
<evidence type="ECO:0000313" key="3">
    <source>
        <dbReference type="EMBL" id="AGK05839.1"/>
    </source>
</evidence>
<dbReference type="EMBL" id="CP001743">
    <property type="protein sequence ID" value="ADD28714.1"/>
    <property type="molecule type" value="Genomic_DNA"/>
</dbReference>
<reference evidence="3 5" key="3">
    <citation type="submission" date="2013-04" db="EMBL/GenBank/DDBJ databases">
        <authorList>
            <person name="Chin J."/>
            <person name="Alexander D.H."/>
            <person name="Marks P."/>
            <person name="Korlach J."/>
            <person name="Clum A."/>
            <person name="Copeland A."/>
        </authorList>
    </citation>
    <scope>NUCLEOTIDE SEQUENCE [LARGE SCALE GENOMIC DNA]</scope>
    <source>
        <strain evidence="5">ATCC 35948 / DSM 1279 / VKM B-1258 / 21</strain>
        <strain evidence="3">DSM 1279</strain>
    </source>
</reference>
<feature type="compositionally biased region" description="Polar residues" evidence="1">
    <location>
        <begin position="66"/>
        <end position="87"/>
    </location>
</feature>
<evidence type="ECO:0008006" key="6">
    <source>
        <dbReference type="Google" id="ProtNLM"/>
    </source>
</evidence>
<evidence type="ECO:0000313" key="5">
    <source>
        <dbReference type="Proteomes" id="UP000013026"/>
    </source>
</evidence>
<gene>
    <name evidence="2" type="ordered locus">Mrub_1958</name>
    <name evidence="3" type="ORF">K649_12765</name>
</gene>
<dbReference type="Proteomes" id="UP000006655">
    <property type="component" value="Chromosome"/>
</dbReference>
<evidence type="ECO:0000313" key="2">
    <source>
        <dbReference type="EMBL" id="ADD28714.1"/>
    </source>
</evidence>